<feature type="domain" description="CzcB-like C-terminal circularly permuted SH3-like" evidence="5">
    <location>
        <begin position="309"/>
        <end position="369"/>
    </location>
</feature>
<dbReference type="Pfam" id="PF25975">
    <property type="entry name" value="CzcB_C"/>
    <property type="match status" value="1"/>
</dbReference>
<evidence type="ECO:0000259" key="5">
    <source>
        <dbReference type="Pfam" id="PF25975"/>
    </source>
</evidence>
<comment type="similarity">
    <text evidence="1">Belongs to the membrane fusion protein (MFP) (TC 8.A.1) family.</text>
</comment>
<feature type="domain" description="CusB-like beta-barrel" evidence="3">
    <location>
        <begin position="234"/>
        <end position="302"/>
    </location>
</feature>
<dbReference type="InterPro" id="IPR058649">
    <property type="entry name" value="CzcB_C"/>
</dbReference>
<keyword evidence="7" id="KW-1185">Reference proteome</keyword>
<dbReference type="SUPFAM" id="SSF111369">
    <property type="entry name" value="HlyD-like secretion proteins"/>
    <property type="match status" value="1"/>
</dbReference>
<dbReference type="Gene3D" id="2.40.420.20">
    <property type="match status" value="1"/>
</dbReference>
<accession>A0A4R1KCG9</accession>
<name>A0A4R1KCG9_9BACT</name>
<evidence type="ECO:0000259" key="3">
    <source>
        <dbReference type="Pfam" id="PF25954"/>
    </source>
</evidence>
<dbReference type="Pfam" id="PF25973">
    <property type="entry name" value="BSH_CzcB"/>
    <property type="match status" value="1"/>
</dbReference>
<dbReference type="Gene3D" id="1.10.287.470">
    <property type="entry name" value="Helix hairpin bin"/>
    <property type="match status" value="1"/>
</dbReference>
<feature type="signal peptide" evidence="2">
    <location>
        <begin position="1"/>
        <end position="19"/>
    </location>
</feature>
<evidence type="ECO:0000256" key="2">
    <source>
        <dbReference type="SAM" id="SignalP"/>
    </source>
</evidence>
<proteinExistence type="inferred from homology"/>
<organism evidence="6 7">
    <name type="scientific">Seleniivibrio woodruffii</name>
    <dbReference type="NCBI Taxonomy" id="1078050"/>
    <lineage>
        <taxon>Bacteria</taxon>
        <taxon>Pseudomonadati</taxon>
        <taxon>Deferribacterota</taxon>
        <taxon>Deferribacteres</taxon>
        <taxon>Deferribacterales</taxon>
        <taxon>Geovibrionaceae</taxon>
        <taxon>Seleniivibrio</taxon>
    </lineage>
</organism>
<dbReference type="OrthoDB" id="9806939at2"/>
<dbReference type="Gene3D" id="2.40.30.170">
    <property type="match status" value="1"/>
</dbReference>
<dbReference type="InterPro" id="IPR058647">
    <property type="entry name" value="BSH_CzcB-like"/>
</dbReference>
<dbReference type="PANTHER" id="PTHR30469:SF15">
    <property type="entry name" value="HLYD FAMILY OF SECRETION PROTEINS"/>
    <property type="match status" value="1"/>
</dbReference>
<gene>
    <name evidence="6" type="ORF">C8D98_0698</name>
</gene>
<dbReference type="GO" id="GO:1990281">
    <property type="term" value="C:efflux pump complex"/>
    <property type="evidence" value="ECO:0007669"/>
    <property type="project" value="TreeGrafter"/>
</dbReference>
<dbReference type="GO" id="GO:0015562">
    <property type="term" value="F:efflux transmembrane transporter activity"/>
    <property type="evidence" value="ECO:0007669"/>
    <property type="project" value="TreeGrafter"/>
</dbReference>
<keyword evidence="2" id="KW-0732">Signal</keyword>
<dbReference type="Pfam" id="PF25954">
    <property type="entry name" value="Beta-barrel_RND_2"/>
    <property type="match status" value="1"/>
</dbReference>
<dbReference type="Proteomes" id="UP000294614">
    <property type="component" value="Unassembled WGS sequence"/>
</dbReference>
<dbReference type="RefSeq" id="WP_132872047.1">
    <property type="nucleotide sequence ID" value="NZ_JAJUHT010000018.1"/>
</dbReference>
<sequence length="377" mass="40406">MLRKFIVSAAILSLLTACGGEKKEEAAKTPATVKVQLHEVKLTDADSTRVFTATVSSDKTAVMIPKVTGYVEQILVTPGQQVKAGQLLAVIKSGELEQKMAIAASGEMETQNAMRQAEIGYKMAKSEFDLAEKTYNRYLNLIRNSSVSKQEFDQVESQYKLAKENLALSAEKVQQAKIRSGQAGAMRGEVNTYLSYTQLRAPFDGVVLEKNMDAGNLANPGSPVLKVGNNVPVIVAYISQNMISALKLGTKATVSIDSTGEEFESKVLEISPDIDPATGNFKVKLSGSEKLAQGMFAKVRFITGVEKVIAVPDSAVVIRGQLSLVFVNDKGKADMRVVKTGRDFGGFTEILSGLSAGEKVVSSNAAVLKSGDILEAK</sequence>
<evidence type="ECO:0000313" key="7">
    <source>
        <dbReference type="Proteomes" id="UP000294614"/>
    </source>
</evidence>
<evidence type="ECO:0000313" key="6">
    <source>
        <dbReference type="EMBL" id="TCK62184.1"/>
    </source>
</evidence>
<dbReference type="InterPro" id="IPR006143">
    <property type="entry name" value="RND_pump_MFP"/>
</dbReference>
<dbReference type="PROSITE" id="PS51257">
    <property type="entry name" value="PROKAR_LIPOPROTEIN"/>
    <property type="match status" value="1"/>
</dbReference>
<dbReference type="NCBIfam" id="TIGR01730">
    <property type="entry name" value="RND_mfp"/>
    <property type="match status" value="1"/>
</dbReference>
<evidence type="ECO:0000259" key="4">
    <source>
        <dbReference type="Pfam" id="PF25973"/>
    </source>
</evidence>
<evidence type="ECO:0000256" key="1">
    <source>
        <dbReference type="ARBA" id="ARBA00009477"/>
    </source>
</evidence>
<feature type="chain" id="PRO_5020776975" evidence="2">
    <location>
        <begin position="20"/>
        <end position="377"/>
    </location>
</feature>
<dbReference type="PANTHER" id="PTHR30469">
    <property type="entry name" value="MULTIDRUG RESISTANCE PROTEIN MDTA"/>
    <property type="match status" value="1"/>
</dbReference>
<dbReference type="Gene3D" id="2.40.50.100">
    <property type="match status" value="1"/>
</dbReference>
<comment type="caution">
    <text evidence="6">The sequence shown here is derived from an EMBL/GenBank/DDBJ whole genome shotgun (WGS) entry which is preliminary data.</text>
</comment>
<reference evidence="6 7" key="1">
    <citation type="submission" date="2019-03" db="EMBL/GenBank/DDBJ databases">
        <title>Genomic Encyclopedia of Type Strains, Phase IV (KMG-IV): sequencing the most valuable type-strain genomes for metagenomic binning, comparative biology and taxonomic classification.</title>
        <authorList>
            <person name="Goeker M."/>
        </authorList>
    </citation>
    <scope>NUCLEOTIDE SEQUENCE [LARGE SCALE GENOMIC DNA]</scope>
    <source>
        <strain evidence="6 7">DSM 24984</strain>
    </source>
</reference>
<feature type="domain" description="CzcB-like barrel-sandwich hybrid" evidence="4">
    <location>
        <begin position="59"/>
        <end position="227"/>
    </location>
</feature>
<dbReference type="AlphaFoldDB" id="A0A4R1KCG9"/>
<dbReference type="InterPro" id="IPR058792">
    <property type="entry name" value="Beta-barrel_RND_2"/>
</dbReference>
<dbReference type="EMBL" id="SMGG01000003">
    <property type="protein sequence ID" value="TCK62184.1"/>
    <property type="molecule type" value="Genomic_DNA"/>
</dbReference>
<protein>
    <submittedName>
        <fullName evidence="6">RND family efflux transporter MFP subunit</fullName>
    </submittedName>
</protein>